<dbReference type="PROSITE" id="PS51195">
    <property type="entry name" value="Q_MOTIF"/>
    <property type="match status" value="1"/>
</dbReference>
<proteinExistence type="inferred from homology"/>
<dbReference type="InterPro" id="IPR044742">
    <property type="entry name" value="DEAD/DEAH_RhlB"/>
</dbReference>
<dbReference type="PANTHER" id="PTHR47959">
    <property type="entry name" value="ATP-DEPENDENT RNA HELICASE RHLE-RELATED"/>
    <property type="match status" value="1"/>
</dbReference>
<keyword evidence="6 11" id="KW-0067">ATP-binding</keyword>
<feature type="compositionally biased region" description="Basic and acidic residues" evidence="12">
    <location>
        <begin position="419"/>
        <end position="442"/>
    </location>
</feature>
<evidence type="ECO:0000256" key="7">
    <source>
        <dbReference type="ARBA" id="ARBA00038437"/>
    </source>
</evidence>
<dbReference type="FunFam" id="3.40.50.300:FF:000468">
    <property type="entry name" value="ATP-dependent RNA helicase RhlE"/>
    <property type="match status" value="1"/>
</dbReference>
<evidence type="ECO:0000256" key="3">
    <source>
        <dbReference type="ARBA" id="ARBA00022741"/>
    </source>
</evidence>
<dbReference type="PROSITE" id="PS51192">
    <property type="entry name" value="HELICASE_ATP_BIND_1"/>
    <property type="match status" value="1"/>
</dbReference>
<dbReference type="InterPro" id="IPR050079">
    <property type="entry name" value="DEAD_box_RNA_helicase"/>
</dbReference>
<dbReference type="InterPro" id="IPR014014">
    <property type="entry name" value="RNA_helicase_DEAD_Q_motif"/>
</dbReference>
<feature type="short sequence motif" description="Q motif" evidence="10">
    <location>
        <begin position="1"/>
        <end position="29"/>
    </location>
</feature>
<evidence type="ECO:0000256" key="5">
    <source>
        <dbReference type="ARBA" id="ARBA00022806"/>
    </source>
</evidence>
<dbReference type="OrthoDB" id="9805696at2"/>
<dbReference type="EC" id="3.6.4.13" evidence="1"/>
<protein>
    <recommendedName>
        <fullName evidence="9">DEAD-box ATP-dependent RNA helicase RhpA</fullName>
        <ecNumber evidence="1">3.6.4.13</ecNumber>
    </recommendedName>
</protein>
<organism evidence="16 17">
    <name type="scientific">Ahniella affigens</name>
    <dbReference type="NCBI Taxonomy" id="2021234"/>
    <lineage>
        <taxon>Bacteria</taxon>
        <taxon>Pseudomonadati</taxon>
        <taxon>Pseudomonadota</taxon>
        <taxon>Gammaproteobacteria</taxon>
        <taxon>Lysobacterales</taxon>
        <taxon>Rhodanobacteraceae</taxon>
        <taxon>Ahniella</taxon>
    </lineage>
</organism>
<dbReference type="KEGG" id="xba:C7S18_14470"/>
<reference evidence="16 17" key="1">
    <citation type="submission" date="2018-03" db="EMBL/GenBank/DDBJ databases">
        <title>Ahniella affigens gen. nov., sp. nov., a gammaproteobacterium isolated from sandy soil near a stream.</title>
        <authorList>
            <person name="Ko Y."/>
            <person name="Kim J.-H."/>
        </authorList>
    </citation>
    <scope>NUCLEOTIDE SEQUENCE [LARGE SCALE GENOMIC DNA]</scope>
    <source>
        <strain evidence="16 17">D13</strain>
    </source>
</reference>
<feature type="domain" description="Helicase ATP-binding" evidence="13">
    <location>
        <begin position="32"/>
        <end position="206"/>
    </location>
</feature>
<accession>A0A2P1PU10</accession>
<keyword evidence="17" id="KW-1185">Reference proteome</keyword>
<feature type="compositionally biased region" description="Low complexity" evidence="12">
    <location>
        <begin position="387"/>
        <end position="418"/>
    </location>
</feature>
<evidence type="ECO:0000259" key="14">
    <source>
        <dbReference type="PROSITE" id="PS51194"/>
    </source>
</evidence>
<dbReference type="GO" id="GO:0003724">
    <property type="term" value="F:RNA helicase activity"/>
    <property type="evidence" value="ECO:0007669"/>
    <property type="project" value="UniProtKB-EC"/>
</dbReference>
<dbReference type="Pfam" id="PF00270">
    <property type="entry name" value="DEAD"/>
    <property type="match status" value="1"/>
</dbReference>
<dbReference type="InterPro" id="IPR000629">
    <property type="entry name" value="RNA-helicase_DEAD-box_CS"/>
</dbReference>
<name>A0A2P1PU10_9GAMM</name>
<evidence type="ECO:0000256" key="4">
    <source>
        <dbReference type="ARBA" id="ARBA00022801"/>
    </source>
</evidence>
<dbReference type="SUPFAM" id="SSF52540">
    <property type="entry name" value="P-loop containing nucleoside triphosphate hydrolases"/>
    <property type="match status" value="1"/>
</dbReference>
<dbReference type="AlphaFoldDB" id="A0A2P1PU10"/>
<evidence type="ECO:0000256" key="10">
    <source>
        <dbReference type="PROSITE-ProRule" id="PRU00552"/>
    </source>
</evidence>
<keyword evidence="3 11" id="KW-0547">Nucleotide-binding</keyword>
<evidence type="ECO:0000259" key="15">
    <source>
        <dbReference type="PROSITE" id="PS51195"/>
    </source>
</evidence>
<dbReference type="SMART" id="SM00487">
    <property type="entry name" value="DEXDc"/>
    <property type="match status" value="1"/>
</dbReference>
<feature type="region of interest" description="Disordered" evidence="12">
    <location>
        <begin position="385"/>
        <end position="496"/>
    </location>
</feature>
<dbReference type="EMBL" id="CP027860">
    <property type="protein sequence ID" value="AVP98320.1"/>
    <property type="molecule type" value="Genomic_DNA"/>
</dbReference>
<dbReference type="GO" id="GO:0005524">
    <property type="term" value="F:ATP binding"/>
    <property type="evidence" value="ECO:0007669"/>
    <property type="project" value="UniProtKB-KW"/>
</dbReference>
<feature type="compositionally biased region" description="Polar residues" evidence="12">
    <location>
        <begin position="443"/>
        <end position="453"/>
    </location>
</feature>
<keyword evidence="2" id="KW-0963">Cytoplasm</keyword>
<dbReference type="PROSITE" id="PS00039">
    <property type="entry name" value="DEAD_ATP_HELICASE"/>
    <property type="match status" value="1"/>
</dbReference>
<evidence type="ECO:0000256" key="1">
    <source>
        <dbReference type="ARBA" id="ARBA00012552"/>
    </source>
</evidence>
<evidence type="ECO:0000256" key="6">
    <source>
        <dbReference type="ARBA" id="ARBA00022840"/>
    </source>
</evidence>
<evidence type="ECO:0000313" key="16">
    <source>
        <dbReference type="EMBL" id="AVP98320.1"/>
    </source>
</evidence>
<dbReference type="GO" id="GO:0016787">
    <property type="term" value="F:hydrolase activity"/>
    <property type="evidence" value="ECO:0007669"/>
    <property type="project" value="UniProtKB-KW"/>
</dbReference>
<dbReference type="InterPro" id="IPR027417">
    <property type="entry name" value="P-loop_NTPase"/>
</dbReference>
<evidence type="ECO:0000256" key="2">
    <source>
        <dbReference type="ARBA" id="ARBA00022490"/>
    </source>
</evidence>
<dbReference type="Gene3D" id="3.40.50.300">
    <property type="entry name" value="P-loop containing nucleotide triphosphate hydrolases"/>
    <property type="match status" value="2"/>
</dbReference>
<keyword evidence="5 11" id="KW-0347">Helicase</keyword>
<reference evidence="16 17" key="2">
    <citation type="submission" date="2018-03" db="EMBL/GenBank/DDBJ databases">
        <authorList>
            <person name="Keele B.F."/>
        </authorList>
    </citation>
    <scope>NUCLEOTIDE SEQUENCE [LARGE SCALE GENOMIC DNA]</scope>
    <source>
        <strain evidence="16 17">D13</strain>
    </source>
</reference>
<evidence type="ECO:0000256" key="9">
    <source>
        <dbReference type="ARBA" id="ARBA00074363"/>
    </source>
</evidence>
<dbReference type="InterPro" id="IPR014001">
    <property type="entry name" value="Helicase_ATP-bd"/>
</dbReference>
<comment type="similarity">
    <text evidence="7 11">Belongs to the DEAD box helicase family.</text>
</comment>
<dbReference type="FunFam" id="3.40.50.300:FF:000108">
    <property type="entry name" value="ATP-dependent RNA helicase RhlE"/>
    <property type="match status" value="1"/>
</dbReference>
<feature type="domain" description="DEAD-box RNA helicase Q" evidence="15">
    <location>
        <begin position="1"/>
        <end position="29"/>
    </location>
</feature>
<dbReference type="GO" id="GO:0003676">
    <property type="term" value="F:nucleic acid binding"/>
    <property type="evidence" value="ECO:0007669"/>
    <property type="project" value="InterPro"/>
</dbReference>
<dbReference type="CDD" id="cd00268">
    <property type="entry name" value="DEADc"/>
    <property type="match status" value="1"/>
</dbReference>
<evidence type="ECO:0000256" key="12">
    <source>
        <dbReference type="SAM" id="MobiDB-lite"/>
    </source>
</evidence>
<gene>
    <name evidence="16" type="ORF">C7S18_14470</name>
</gene>
<dbReference type="PROSITE" id="PS51194">
    <property type="entry name" value="HELICASE_CTER"/>
    <property type="match status" value="1"/>
</dbReference>
<sequence length="496" mass="53460">MNFSELGLSPQILRALDEQGYTQPTPIQAAAIPIVMTGADLLAAAQTGTGKTAGFALPVLHYLAGLGPRKGPAPRVLVLTPTRELAAQILDSVKNYGRHLPLKSAAIFGGVSMGPQHDALRRGLDILIATPGRLIDHLGQRTVDLSQIQVLILDEADRMLDMGFLPALKRVLQALPKQRQTLMFSATFSDPIKALAQQFLHNPQEVSVTPRNTVADTISHIVHPVPSDKKRAMLVDILAQDSRLQTLVFARTKHGANKLAEMLEKSGFKASAIHGNKSQNARTKALAEFKSGKLTVLVATDIAARGLDIPELPVVINFDLPMVAEDYVHRIGRTGRAGERGRAISLVAPDESGLLRDIQRLLKQEIQLVPMAGYELSAPLRMDANAPRPVQGQRGQGRPAGQSRPGGQSRQGGQPRQADGGRREQQGQRSERGAHGGARAEQRQAQPGKSGQQRHAAHAGQHSHPGKMQDGPNAAQRRRRRGGNPGASVHSAQRPR</sequence>
<dbReference type="PANTHER" id="PTHR47959:SF13">
    <property type="entry name" value="ATP-DEPENDENT RNA HELICASE RHLE"/>
    <property type="match status" value="1"/>
</dbReference>
<evidence type="ECO:0000259" key="13">
    <source>
        <dbReference type="PROSITE" id="PS51192"/>
    </source>
</evidence>
<dbReference type="GO" id="GO:0042255">
    <property type="term" value="P:ribosome assembly"/>
    <property type="evidence" value="ECO:0007669"/>
    <property type="project" value="UniProtKB-ARBA"/>
</dbReference>
<dbReference type="GO" id="GO:0005829">
    <property type="term" value="C:cytosol"/>
    <property type="evidence" value="ECO:0007669"/>
    <property type="project" value="TreeGrafter"/>
</dbReference>
<evidence type="ECO:0000256" key="8">
    <source>
        <dbReference type="ARBA" id="ARBA00047984"/>
    </source>
</evidence>
<dbReference type="InterPro" id="IPR011545">
    <property type="entry name" value="DEAD/DEAH_box_helicase_dom"/>
</dbReference>
<keyword evidence="4 11" id="KW-0378">Hydrolase</keyword>
<comment type="catalytic activity">
    <reaction evidence="8">
        <text>ATP + H2O = ADP + phosphate + H(+)</text>
        <dbReference type="Rhea" id="RHEA:13065"/>
        <dbReference type="ChEBI" id="CHEBI:15377"/>
        <dbReference type="ChEBI" id="CHEBI:15378"/>
        <dbReference type="ChEBI" id="CHEBI:30616"/>
        <dbReference type="ChEBI" id="CHEBI:43474"/>
        <dbReference type="ChEBI" id="CHEBI:456216"/>
        <dbReference type="EC" id="3.6.4.13"/>
    </reaction>
</comment>
<dbReference type="InterPro" id="IPR001650">
    <property type="entry name" value="Helicase_C-like"/>
</dbReference>
<feature type="domain" description="Helicase C-terminal" evidence="14">
    <location>
        <begin position="236"/>
        <end position="377"/>
    </location>
</feature>
<dbReference type="Pfam" id="PF00271">
    <property type="entry name" value="Helicase_C"/>
    <property type="match status" value="1"/>
</dbReference>
<dbReference type="SMART" id="SM00490">
    <property type="entry name" value="HELICc"/>
    <property type="match status" value="1"/>
</dbReference>
<evidence type="ECO:0000256" key="11">
    <source>
        <dbReference type="RuleBase" id="RU000492"/>
    </source>
</evidence>
<evidence type="ECO:0000313" key="17">
    <source>
        <dbReference type="Proteomes" id="UP000241074"/>
    </source>
</evidence>
<dbReference type="CDD" id="cd18787">
    <property type="entry name" value="SF2_C_DEAD"/>
    <property type="match status" value="1"/>
</dbReference>
<dbReference type="Proteomes" id="UP000241074">
    <property type="component" value="Chromosome"/>
</dbReference>
<dbReference type="GO" id="GO:0009266">
    <property type="term" value="P:response to temperature stimulus"/>
    <property type="evidence" value="ECO:0007669"/>
    <property type="project" value="UniProtKB-ARBA"/>
</dbReference>
<dbReference type="RefSeq" id="WP_106892240.1">
    <property type="nucleotide sequence ID" value="NZ_CP027860.1"/>
</dbReference>